<evidence type="ECO:0000256" key="2">
    <source>
        <dbReference type="ARBA" id="ARBA00023180"/>
    </source>
</evidence>
<keyword evidence="1" id="KW-0808">Transferase</keyword>
<dbReference type="PANTHER" id="PTHR10605:SF56">
    <property type="entry name" value="BIFUNCTIONAL HEPARAN SULFATE N-DEACETYLASE_N-SULFOTRANSFERASE"/>
    <property type="match status" value="1"/>
</dbReference>
<dbReference type="Pfam" id="PF00685">
    <property type="entry name" value="Sulfotransfer_1"/>
    <property type="match status" value="1"/>
</dbReference>
<evidence type="ECO:0000259" key="3">
    <source>
        <dbReference type="Pfam" id="PF00685"/>
    </source>
</evidence>
<evidence type="ECO:0000313" key="5">
    <source>
        <dbReference type="Proteomes" id="UP001196661"/>
    </source>
</evidence>
<comment type="caution">
    <text evidence="4">The sequence shown here is derived from an EMBL/GenBank/DDBJ whole genome shotgun (WGS) entry which is preliminary data.</text>
</comment>
<dbReference type="SUPFAM" id="SSF52540">
    <property type="entry name" value="P-loop containing nucleoside triphosphate hydrolases"/>
    <property type="match status" value="1"/>
</dbReference>
<dbReference type="InterPro" id="IPR037359">
    <property type="entry name" value="NST/OST"/>
</dbReference>
<dbReference type="RefSeq" id="WP_215618363.1">
    <property type="nucleotide sequence ID" value="NZ_JADOER010000008.1"/>
</dbReference>
<keyword evidence="2" id="KW-0325">Glycoprotein</keyword>
<proteinExistence type="predicted"/>
<keyword evidence="5" id="KW-1185">Reference proteome</keyword>
<dbReference type="InterPro" id="IPR027417">
    <property type="entry name" value="P-loop_NTPase"/>
</dbReference>
<reference evidence="4 5" key="1">
    <citation type="journal article" date="2021" name="Mar. Drugs">
        <title>Genome Reduction and Secondary Metabolism of the Marine Sponge-Associated Cyanobacterium Leptothoe.</title>
        <authorList>
            <person name="Konstantinou D."/>
            <person name="Popin R.V."/>
            <person name="Fewer D.P."/>
            <person name="Sivonen K."/>
            <person name="Gkelis S."/>
        </authorList>
    </citation>
    <scope>NUCLEOTIDE SEQUENCE [LARGE SCALE GENOMIC DNA]</scope>
    <source>
        <strain evidence="4 5">TAU-MAC 1615</strain>
    </source>
</reference>
<dbReference type="Proteomes" id="UP001196661">
    <property type="component" value="Unassembled WGS sequence"/>
</dbReference>
<name>A0ABS5Y3Q6_9CYAN</name>
<feature type="domain" description="Sulfotransferase" evidence="3">
    <location>
        <begin position="10"/>
        <end position="207"/>
    </location>
</feature>
<dbReference type="InterPro" id="IPR000863">
    <property type="entry name" value="Sulfotransferase_dom"/>
</dbReference>
<dbReference type="Gene3D" id="3.40.50.300">
    <property type="entry name" value="P-loop containing nucleotide triphosphate hydrolases"/>
    <property type="match status" value="1"/>
</dbReference>
<sequence>MSNVENRFPNFFLVGAPKCGTSAMSEYLRSHPDIFMCQPKEPHFFSTDFSKIRCVRTQKQYLALFKGSEIERIRGEASASYLYSSKAIKNLYEFNPQAKLLVMLRNPVDMVYSLHSEFLFNGYETEKDFEKAWSLQEQRRTGSFIPRTCLEPSFLQYRDHANYAEQLTRLFSYFPREQVKTIIFDDFIKDTRSVYQQVLSFLDIPSDNRTSFPKVNARKQARAHWLDTPLQLIRPYKRIWYPWIRTLKSLVKIEKRSITSNINLARVQTTDRQIIAPELRRELESVFSSDISQLSQIINQDLDCWLTIYRNQKKTF</sequence>
<gene>
    <name evidence="4" type="ORF">IXB28_09645</name>
</gene>
<evidence type="ECO:0000256" key="1">
    <source>
        <dbReference type="ARBA" id="ARBA00022679"/>
    </source>
</evidence>
<protein>
    <submittedName>
        <fullName evidence="4">Sulfotransferase</fullName>
    </submittedName>
</protein>
<accession>A0ABS5Y3Q6</accession>
<evidence type="ECO:0000313" key="4">
    <source>
        <dbReference type="EMBL" id="MBT9312468.1"/>
    </source>
</evidence>
<dbReference type="PANTHER" id="PTHR10605">
    <property type="entry name" value="HEPARAN SULFATE SULFOTRANSFERASE"/>
    <property type="match status" value="1"/>
</dbReference>
<dbReference type="EMBL" id="JADOER010000008">
    <property type="protein sequence ID" value="MBT9312468.1"/>
    <property type="molecule type" value="Genomic_DNA"/>
</dbReference>
<organism evidence="4 5">
    <name type="scientific">Leptothoe kymatousa TAU-MAC 1615</name>
    <dbReference type="NCBI Taxonomy" id="2364775"/>
    <lineage>
        <taxon>Bacteria</taxon>
        <taxon>Bacillati</taxon>
        <taxon>Cyanobacteriota</taxon>
        <taxon>Cyanophyceae</taxon>
        <taxon>Nodosilineales</taxon>
        <taxon>Cymatolegaceae</taxon>
        <taxon>Leptothoe</taxon>
        <taxon>Leptothoe kymatousa</taxon>
    </lineage>
</organism>